<dbReference type="PANTHER" id="PTHR11260:SF679">
    <property type="entry name" value="GLUTATHIONE TRANSFERASE"/>
    <property type="match status" value="1"/>
</dbReference>
<dbReference type="InterPro" id="IPR045073">
    <property type="entry name" value="Omega/Tau-like"/>
</dbReference>
<dbReference type="InterPro" id="IPR036282">
    <property type="entry name" value="Glutathione-S-Trfase_C_sf"/>
</dbReference>
<comment type="subcellular location">
    <subcellularLocation>
        <location evidence="1">Cytoplasm</location>
        <location evidence="1">Cytosol</location>
    </subcellularLocation>
</comment>
<sequence>MLIVEYIDEIWTHNSLLPDDSYDRAQARFWVKYVDDMEDMFEVKILQSERFPRLKLWFTNIKDVPVIKENTPGQEKSVVFLKPFLEKMLARK</sequence>
<comment type="catalytic activity">
    <reaction evidence="1">
        <text>RX + glutathione = an S-substituted glutathione + a halide anion + H(+)</text>
        <dbReference type="Rhea" id="RHEA:16437"/>
        <dbReference type="ChEBI" id="CHEBI:15378"/>
        <dbReference type="ChEBI" id="CHEBI:16042"/>
        <dbReference type="ChEBI" id="CHEBI:17792"/>
        <dbReference type="ChEBI" id="CHEBI:57925"/>
        <dbReference type="ChEBI" id="CHEBI:90779"/>
        <dbReference type="EC" id="2.5.1.18"/>
    </reaction>
</comment>
<dbReference type="GO" id="GO:0006749">
    <property type="term" value="P:glutathione metabolic process"/>
    <property type="evidence" value="ECO:0007669"/>
    <property type="project" value="TreeGrafter"/>
</dbReference>
<accession>A0AAV1A2I7</accession>
<comment type="function">
    <text evidence="1">Is involved in the conjugation of reduced glutathione to a wide number of exogenous and endogenous hydrophobic electrophiles.</text>
</comment>
<evidence type="ECO:0000313" key="2">
    <source>
        <dbReference type="EMBL" id="CAI8603873.1"/>
    </source>
</evidence>
<name>A0AAV1A2I7_VICFA</name>
<protein>
    <recommendedName>
        <fullName evidence="1">Glutathione S-transferase</fullName>
        <ecNumber evidence="1">2.5.1.18</ecNumber>
    </recommendedName>
</protein>
<comment type="similarity">
    <text evidence="1">Belongs to the GST superfamily.</text>
</comment>
<dbReference type="Gene3D" id="1.20.1050.10">
    <property type="match status" value="2"/>
</dbReference>
<keyword evidence="1" id="KW-0963">Cytoplasm</keyword>
<gene>
    <name evidence="2" type="ORF">VFH_III106320</name>
</gene>
<dbReference type="SUPFAM" id="SSF47616">
    <property type="entry name" value="GST C-terminal domain-like"/>
    <property type="match status" value="1"/>
</dbReference>
<dbReference type="GO" id="GO:0005829">
    <property type="term" value="C:cytosol"/>
    <property type="evidence" value="ECO:0007669"/>
    <property type="project" value="UniProtKB-SubCell"/>
</dbReference>
<organism evidence="2 3">
    <name type="scientific">Vicia faba</name>
    <name type="common">Broad bean</name>
    <name type="synonym">Faba vulgaris</name>
    <dbReference type="NCBI Taxonomy" id="3906"/>
    <lineage>
        <taxon>Eukaryota</taxon>
        <taxon>Viridiplantae</taxon>
        <taxon>Streptophyta</taxon>
        <taxon>Embryophyta</taxon>
        <taxon>Tracheophyta</taxon>
        <taxon>Spermatophyta</taxon>
        <taxon>Magnoliopsida</taxon>
        <taxon>eudicotyledons</taxon>
        <taxon>Gunneridae</taxon>
        <taxon>Pentapetalae</taxon>
        <taxon>rosids</taxon>
        <taxon>fabids</taxon>
        <taxon>Fabales</taxon>
        <taxon>Fabaceae</taxon>
        <taxon>Papilionoideae</taxon>
        <taxon>50 kb inversion clade</taxon>
        <taxon>NPAAA clade</taxon>
        <taxon>Hologalegina</taxon>
        <taxon>IRL clade</taxon>
        <taxon>Fabeae</taxon>
        <taxon>Vicia</taxon>
    </lineage>
</organism>
<evidence type="ECO:0000313" key="3">
    <source>
        <dbReference type="Proteomes" id="UP001157006"/>
    </source>
</evidence>
<dbReference type="Proteomes" id="UP001157006">
    <property type="component" value="Chromosome 3"/>
</dbReference>
<dbReference type="PANTHER" id="PTHR11260">
    <property type="entry name" value="GLUTATHIONE S-TRANSFERASE, GST, SUPERFAMILY, GST DOMAIN CONTAINING"/>
    <property type="match status" value="1"/>
</dbReference>
<dbReference type="EMBL" id="OX451738">
    <property type="protein sequence ID" value="CAI8603873.1"/>
    <property type="molecule type" value="Genomic_DNA"/>
</dbReference>
<evidence type="ECO:0000256" key="1">
    <source>
        <dbReference type="RuleBase" id="RU369102"/>
    </source>
</evidence>
<reference evidence="2 3" key="1">
    <citation type="submission" date="2023-01" db="EMBL/GenBank/DDBJ databases">
        <authorList>
            <person name="Kreplak J."/>
        </authorList>
    </citation>
    <scope>NUCLEOTIDE SEQUENCE [LARGE SCALE GENOMIC DNA]</scope>
</reference>
<keyword evidence="3" id="KW-1185">Reference proteome</keyword>
<proteinExistence type="inferred from homology"/>
<keyword evidence="1" id="KW-0808">Transferase</keyword>
<dbReference type="GO" id="GO:0004364">
    <property type="term" value="F:glutathione transferase activity"/>
    <property type="evidence" value="ECO:0007669"/>
    <property type="project" value="UniProtKB-UniRule"/>
</dbReference>
<dbReference type="EC" id="2.5.1.18" evidence="1"/>
<dbReference type="AlphaFoldDB" id="A0AAV1A2I7"/>